<reference evidence="5" key="1">
    <citation type="submission" date="2018-03" db="EMBL/GenBank/DDBJ databases">
        <authorList>
            <person name="Guldener U."/>
        </authorList>
    </citation>
    <scope>NUCLEOTIDE SEQUENCE</scope>
</reference>
<keyword evidence="6" id="KW-1185">Reference proteome</keyword>
<dbReference type="InterPro" id="IPR051061">
    <property type="entry name" value="Zinc_finger_trans_reg"/>
</dbReference>
<evidence type="ECO:0000256" key="1">
    <source>
        <dbReference type="PROSITE-ProRule" id="PRU00042"/>
    </source>
</evidence>
<proteinExistence type="predicted"/>
<evidence type="ECO:0000259" key="4">
    <source>
        <dbReference type="PROSITE" id="PS50157"/>
    </source>
</evidence>
<dbReference type="GO" id="GO:0005634">
    <property type="term" value="C:nucleus"/>
    <property type="evidence" value="ECO:0007669"/>
    <property type="project" value="TreeGrafter"/>
</dbReference>
<feature type="compositionally biased region" description="Polar residues" evidence="3">
    <location>
        <begin position="262"/>
        <end position="272"/>
    </location>
</feature>
<dbReference type="InterPro" id="IPR013087">
    <property type="entry name" value="Znf_C2H2_type"/>
</dbReference>
<comment type="caution">
    <text evidence="5">The sequence shown here is derived from an EMBL/GenBank/DDBJ whole genome shotgun (WGS) entry which is preliminary data.</text>
</comment>
<dbReference type="PROSITE" id="PS50157">
    <property type="entry name" value="ZINC_FINGER_C2H2_2"/>
    <property type="match status" value="1"/>
</dbReference>
<dbReference type="InterPro" id="IPR059009">
    <property type="entry name" value="Znf_C2H2_17_1st"/>
</dbReference>
<dbReference type="AlphaFoldDB" id="A0AAE8MQ95"/>
<dbReference type="Pfam" id="PF26177">
    <property type="entry name" value="zf_C2H2_17_1st"/>
    <property type="match status" value="1"/>
</dbReference>
<evidence type="ECO:0000313" key="6">
    <source>
        <dbReference type="Proteomes" id="UP001187682"/>
    </source>
</evidence>
<dbReference type="PANTHER" id="PTHR46179">
    <property type="entry name" value="ZINC FINGER PROTEIN"/>
    <property type="match status" value="1"/>
</dbReference>
<feature type="domain" description="C2H2-type" evidence="4">
    <location>
        <begin position="222"/>
        <end position="251"/>
    </location>
</feature>
<keyword evidence="1" id="KW-0863">Zinc-finger</keyword>
<keyword evidence="1" id="KW-0862">Zinc</keyword>
<dbReference type="InterPro" id="IPR059095">
    <property type="entry name" value="Znf_C2H2_17_2nd"/>
</dbReference>
<dbReference type="GO" id="GO:0006357">
    <property type="term" value="P:regulation of transcription by RNA polymerase II"/>
    <property type="evidence" value="ECO:0007669"/>
    <property type="project" value="TreeGrafter"/>
</dbReference>
<feature type="region of interest" description="Disordered" evidence="3">
    <location>
        <begin position="246"/>
        <end position="289"/>
    </location>
</feature>
<accession>A0AAE8MQ95</accession>
<dbReference type="Gene3D" id="3.30.160.60">
    <property type="entry name" value="Classic Zinc Finger"/>
    <property type="match status" value="2"/>
</dbReference>
<protein>
    <recommendedName>
        <fullName evidence="4">C2H2-type domain-containing protein</fullName>
    </recommendedName>
</protein>
<gene>
    <name evidence="5" type="ORF">DNG_01021</name>
</gene>
<evidence type="ECO:0000313" key="5">
    <source>
        <dbReference type="EMBL" id="SPN97507.1"/>
    </source>
</evidence>
<dbReference type="SMART" id="SM00355">
    <property type="entry name" value="ZnF_C2H2"/>
    <property type="match status" value="3"/>
</dbReference>
<name>A0AAE8MQ95_9PEZI</name>
<dbReference type="EMBL" id="ONZQ02000001">
    <property type="protein sequence ID" value="SPN97507.1"/>
    <property type="molecule type" value="Genomic_DNA"/>
</dbReference>
<dbReference type="GO" id="GO:0008270">
    <property type="term" value="F:zinc ion binding"/>
    <property type="evidence" value="ECO:0007669"/>
    <property type="project" value="UniProtKB-KW"/>
</dbReference>
<sequence>MSAVYEARAFLHEAPYPPMTDVDHDRTDVTERFGETDVSELANYNAQPSLLADERGPFDDAEDHPMVSSDAVDRAFDAARLLPAPTDHLILPELSAHTEPTPTPTPTTTAAEVVESASPGSKTNRSASNRAQLIPKPDRTVSKHTDGKYYCAWEGCVETPDGFKRRCEWSKHMDKHERPYRCEHDGCEKLSGFTYSGGLLRHEREVHGKHGGPKKTLNCPHQSCKRYTGKGFSRQENLNEHLRRVHTEGRTSPPGDDGHDFTATTTTGVVSDNDSERGQKRKRDSLEGGDEEIDVVEEVKRLRQENEPLREAMLALRQENEALREALRQHRETQITMVAQIADLQGALRLHDATLGAQLV</sequence>
<organism evidence="5 6">
    <name type="scientific">Cephalotrichum gorgonifer</name>
    <dbReference type="NCBI Taxonomy" id="2041049"/>
    <lineage>
        <taxon>Eukaryota</taxon>
        <taxon>Fungi</taxon>
        <taxon>Dikarya</taxon>
        <taxon>Ascomycota</taxon>
        <taxon>Pezizomycotina</taxon>
        <taxon>Sordariomycetes</taxon>
        <taxon>Hypocreomycetidae</taxon>
        <taxon>Microascales</taxon>
        <taxon>Microascaceae</taxon>
        <taxon>Cephalotrichum</taxon>
    </lineage>
</organism>
<evidence type="ECO:0000256" key="2">
    <source>
        <dbReference type="SAM" id="Coils"/>
    </source>
</evidence>
<dbReference type="Proteomes" id="UP001187682">
    <property type="component" value="Unassembled WGS sequence"/>
</dbReference>
<evidence type="ECO:0000256" key="3">
    <source>
        <dbReference type="SAM" id="MobiDB-lite"/>
    </source>
</evidence>
<dbReference type="Pfam" id="PF26176">
    <property type="entry name" value="zf_C2H2_17_2"/>
    <property type="match status" value="1"/>
</dbReference>
<keyword evidence="2" id="KW-0175">Coiled coil</keyword>
<feature type="coiled-coil region" evidence="2">
    <location>
        <begin position="299"/>
        <end position="336"/>
    </location>
</feature>
<keyword evidence="1" id="KW-0479">Metal-binding</keyword>
<dbReference type="PANTHER" id="PTHR46179:SF24">
    <property type="entry name" value="C2H2-TYPE DOMAIN-CONTAINING PROTEIN"/>
    <property type="match status" value="1"/>
</dbReference>